<keyword evidence="2" id="KW-0547">Nucleotide-binding</keyword>
<dbReference type="VEuPathDB" id="FungiDB:MGYG_00343"/>
<dbReference type="GO" id="GO:0008270">
    <property type="term" value="F:zinc ion binding"/>
    <property type="evidence" value="ECO:0007669"/>
    <property type="project" value="UniProtKB-KW"/>
</dbReference>
<keyword evidence="6" id="KW-0863">Zinc-finger</keyword>
<sequence length="1178" mass="131553">MDASEVEAMVSWADLEDKATFSHNNTPAGSHRSLSPLPPTTNTNTTAQRTSPRQQLEASSSSSSSSSNLSATAMEAGPSRKRPRAPSSPTTSSAILHDPKTRRYVSPTQNAGSSSQSVSMAAAPDPDLLGFFGIDEDDDFLALEEEQRKAEAWLKERREQERKDEEFARTLQETWDDTIHNSSRFDEQNEIVYRPPPPPAPAPVAQRQNSTPVQAQTQPHFTQQPQLGRHVPTLGPSREQMRAMLPPLGPASASRSRSGFPVPTGGSVIGRSTANYPVTSWQRTGSGSRPSIPGSSQNTGSTSGDSWRATSKNYIELSSDSEVEDSFNSLSDRSPDPWASGNSSRAIYTPPTYNPNPYANSSGIGSSQRLPGVRSFGNLYNQSLRDLGLDGTLPELNLPRYLRPFMTNQCPPGCLCGGKAPHTYASTRSQIDNLRRNMYAIDGLTPDEMKKELKSLLENIRPDQELDLNREGTPEALKFPLMEHQKLGLAWMRSMEEGSNKGGILADDMGLGKTIQALALMVSRPSTDLVRKTNLIIAPVALIQQWKREINRMLKPGSQHQLSVFILHGERRSVKFDDLRRYDVVLTTFGTLASELKRKEKWIKFKKDNPNAYQNRRLSHSEDLPMLDEDSKWYRVIIDEAQCIKNRNTRGAQACYELQSIYRWCMSGTPMMNNVQELYSLICFLRIGPYNKLERFNSTFTRPLKNDENAVQSTAMKKLQALLKAILLRRTKSSKIDGKPILQLPPRVTEKVHTLFSEDEQSFYQALETKSQLQFNRYLQAGTVGRNYSNVLVLLLRLRQACCHPHLINDFAVNVGTDSAEIDLIANAKRLDNTVIERLKAQEASECPVCIDVAENAVIFFPCGHSTCAECFAKISDPAQGLVQGNDGMIEIKCPSCRAKIDPKKVTDHASFQKVHVLGEEPTAEDGKSGGQDDETEDSDSDSDDDKRGTLNGFIARGKDEERRKKGKGKAKPKKSLAELKKDAQRNVKAKRKYLRTLDKRWETSAKVDKTIEILQSLRDSGDEKTIIFSQFTSLLDLIEVPINRRGWNYRRYDGSMKPGDRNASVLDFTDNSDCRIMLVSLKAGNSGLNLVAASQVIILDPFWNPYIEDQAIDRAHRIGQLRPVMVHRLLVENTVEDRIVALQDKKRQIIEGALDEKASSKVGRLGVQELNFLFNGH</sequence>
<dbReference type="Gene3D" id="3.40.50.300">
    <property type="entry name" value="P-loop containing nucleotide triphosphate hydrolases"/>
    <property type="match status" value="1"/>
</dbReference>
<keyword evidence="5" id="KW-0067">ATP-binding</keyword>
<feature type="region of interest" description="Disordered" evidence="7">
    <location>
        <begin position="173"/>
        <end position="307"/>
    </location>
</feature>
<dbReference type="InterPro" id="IPR014001">
    <property type="entry name" value="Helicase_ATP-bd"/>
</dbReference>
<feature type="compositionally biased region" description="Polar residues" evidence="7">
    <location>
        <begin position="206"/>
        <end position="226"/>
    </location>
</feature>
<dbReference type="CDD" id="cd18793">
    <property type="entry name" value="SF2_C_SNF"/>
    <property type="match status" value="1"/>
</dbReference>
<keyword evidence="4 11" id="KW-0347">Helicase</keyword>
<dbReference type="InterPro" id="IPR027417">
    <property type="entry name" value="P-loop_NTPase"/>
</dbReference>
<feature type="region of interest" description="Disordered" evidence="7">
    <location>
        <begin position="915"/>
        <end position="985"/>
    </location>
</feature>
<gene>
    <name evidence="11" type="ORF">MGYG_00343</name>
</gene>
<dbReference type="GO" id="GO:0005634">
    <property type="term" value="C:nucleus"/>
    <property type="evidence" value="ECO:0007669"/>
    <property type="project" value="TreeGrafter"/>
</dbReference>
<dbReference type="GeneID" id="10031570"/>
<dbReference type="OrthoDB" id="423559at2759"/>
<evidence type="ECO:0000256" key="5">
    <source>
        <dbReference type="ARBA" id="ARBA00022840"/>
    </source>
</evidence>
<keyword evidence="12" id="KW-1185">Reference proteome</keyword>
<dbReference type="GO" id="GO:0008094">
    <property type="term" value="F:ATP-dependent activity, acting on DNA"/>
    <property type="evidence" value="ECO:0007669"/>
    <property type="project" value="TreeGrafter"/>
</dbReference>
<dbReference type="InterPro" id="IPR013083">
    <property type="entry name" value="Znf_RING/FYVE/PHD"/>
</dbReference>
<feature type="domain" description="RING-type" evidence="8">
    <location>
        <begin position="847"/>
        <end position="898"/>
    </location>
</feature>
<evidence type="ECO:0000256" key="7">
    <source>
        <dbReference type="SAM" id="MobiDB-lite"/>
    </source>
</evidence>
<feature type="compositionally biased region" description="Basic and acidic residues" evidence="7">
    <location>
        <begin position="976"/>
        <end position="985"/>
    </location>
</feature>
<dbReference type="GO" id="GO:0016787">
    <property type="term" value="F:hydrolase activity"/>
    <property type="evidence" value="ECO:0007669"/>
    <property type="project" value="UniProtKB-KW"/>
</dbReference>
<dbReference type="PROSITE" id="PS50089">
    <property type="entry name" value="ZF_RING_2"/>
    <property type="match status" value="1"/>
</dbReference>
<feature type="compositionally biased region" description="Polar residues" evidence="7">
    <location>
        <begin position="106"/>
        <end position="119"/>
    </location>
</feature>
<dbReference type="HOGENOM" id="CLU_000315_2_0_1"/>
<name>E5QZ70_ARTGP</name>
<dbReference type="SUPFAM" id="SSF52540">
    <property type="entry name" value="P-loop containing nucleoside triphosphate hydrolases"/>
    <property type="match status" value="2"/>
</dbReference>
<feature type="compositionally biased region" description="Low complexity" evidence="7">
    <location>
        <begin position="85"/>
        <end position="94"/>
    </location>
</feature>
<dbReference type="PANTHER" id="PTHR45626:SF16">
    <property type="entry name" value="ATP-DEPENDENT HELICASE ULS1"/>
    <property type="match status" value="1"/>
</dbReference>
<keyword evidence="6" id="KW-0479">Metal-binding</keyword>
<comment type="similarity">
    <text evidence="1">Belongs to the SNF2/RAD54 helicase family.</text>
</comment>
<feature type="compositionally biased region" description="Polar residues" evidence="7">
    <location>
        <begin position="297"/>
        <end position="307"/>
    </location>
</feature>
<dbReference type="InterPro" id="IPR049730">
    <property type="entry name" value="SNF2/RAD54-like_C"/>
</dbReference>
<feature type="region of interest" description="Disordered" evidence="7">
    <location>
        <begin position="319"/>
        <end position="353"/>
    </location>
</feature>
<dbReference type="Gene3D" id="3.40.50.10810">
    <property type="entry name" value="Tandem AAA-ATPase domain"/>
    <property type="match status" value="1"/>
</dbReference>
<dbReference type="EMBL" id="DS989822">
    <property type="protein sequence ID" value="EFQ97302.1"/>
    <property type="molecule type" value="Genomic_DNA"/>
</dbReference>
<dbReference type="Pfam" id="PF00176">
    <property type="entry name" value="SNF2-rel_dom"/>
    <property type="match status" value="1"/>
</dbReference>
<dbReference type="SMART" id="SM00184">
    <property type="entry name" value="RING"/>
    <property type="match status" value="1"/>
</dbReference>
<dbReference type="SMART" id="SM00490">
    <property type="entry name" value="HELICc"/>
    <property type="match status" value="1"/>
</dbReference>
<dbReference type="PROSITE" id="PS51192">
    <property type="entry name" value="HELICASE_ATP_BIND_1"/>
    <property type="match status" value="1"/>
</dbReference>
<dbReference type="OMA" id="CHPHLIN"/>
<feature type="compositionally biased region" description="Polar residues" evidence="7">
    <location>
        <begin position="47"/>
        <end position="58"/>
    </location>
</feature>
<keyword evidence="6" id="KW-0862">Zinc</keyword>
<dbReference type="PROSITE" id="PS51194">
    <property type="entry name" value="HELICASE_CTER"/>
    <property type="match status" value="1"/>
</dbReference>
<dbReference type="eggNOG" id="KOG1001">
    <property type="taxonomic scope" value="Eukaryota"/>
</dbReference>
<dbReference type="GO" id="GO:0005524">
    <property type="term" value="F:ATP binding"/>
    <property type="evidence" value="ECO:0007669"/>
    <property type="project" value="UniProtKB-KW"/>
</dbReference>
<feature type="compositionally biased region" description="Low complexity" evidence="7">
    <location>
        <begin position="285"/>
        <end position="296"/>
    </location>
</feature>
<feature type="compositionally biased region" description="Basic residues" evidence="7">
    <location>
        <begin position="965"/>
        <end position="975"/>
    </location>
</feature>
<keyword evidence="3" id="KW-0378">Hydrolase</keyword>
<evidence type="ECO:0000256" key="6">
    <source>
        <dbReference type="PROSITE-ProRule" id="PRU00175"/>
    </source>
</evidence>
<evidence type="ECO:0000256" key="4">
    <source>
        <dbReference type="ARBA" id="ARBA00022806"/>
    </source>
</evidence>
<feature type="region of interest" description="Disordered" evidence="7">
    <location>
        <begin position="20"/>
        <end position="128"/>
    </location>
</feature>
<dbReference type="InterPro" id="IPR050628">
    <property type="entry name" value="SNF2_RAD54_helicase_TF"/>
</dbReference>
<accession>E5QZ70</accession>
<feature type="domain" description="Helicase ATP-binding" evidence="9">
    <location>
        <begin position="494"/>
        <end position="688"/>
    </location>
</feature>
<evidence type="ECO:0000256" key="3">
    <source>
        <dbReference type="ARBA" id="ARBA00022801"/>
    </source>
</evidence>
<dbReference type="RefSeq" id="XP_003176254.1">
    <property type="nucleotide sequence ID" value="XM_003176206.1"/>
</dbReference>
<dbReference type="STRING" id="535722.E5QZ70"/>
<dbReference type="InParanoid" id="E5QZ70"/>
<dbReference type="InterPro" id="IPR001841">
    <property type="entry name" value="Znf_RING"/>
</dbReference>
<feature type="compositionally biased region" description="Polar residues" evidence="7">
    <location>
        <begin position="270"/>
        <end position="284"/>
    </location>
</feature>
<reference evidence="12" key="1">
    <citation type="journal article" date="2012" name="MBio">
        <title>Comparative genome analysis of Trichophyton rubrum and related dermatophytes reveals candidate genes involved in infection.</title>
        <authorList>
            <person name="Martinez D.A."/>
            <person name="Oliver B.G."/>
            <person name="Graeser Y."/>
            <person name="Goldberg J.M."/>
            <person name="Li W."/>
            <person name="Martinez-Rossi N.M."/>
            <person name="Monod M."/>
            <person name="Shelest E."/>
            <person name="Barton R.C."/>
            <person name="Birch E."/>
            <person name="Brakhage A.A."/>
            <person name="Chen Z."/>
            <person name="Gurr S.J."/>
            <person name="Heiman D."/>
            <person name="Heitman J."/>
            <person name="Kosti I."/>
            <person name="Rossi A."/>
            <person name="Saif S."/>
            <person name="Samalova M."/>
            <person name="Saunders C.W."/>
            <person name="Shea T."/>
            <person name="Summerbell R.C."/>
            <person name="Xu J."/>
            <person name="Young S."/>
            <person name="Zeng Q."/>
            <person name="Birren B.W."/>
            <person name="Cuomo C.A."/>
            <person name="White T.C."/>
        </authorList>
    </citation>
    <scope>NUCLEOTIDE SEQUENCE [LARGE SCALE GENOMIC DNA]</scope>
    <source>
        <strain evidence="12">ATCC MYA-4604 / CBS 118893</strain>
    </source>
</reference>
<dbReference type="SMART" id="SM00487">
    <property type="entry name" value="DEXDc"/>
    <property type="match status" value="1"/>
</dbReference>
<dbReference type="InterPro" id="IPR001650">
    <property type="entry name" value="Helicase_C-like"/>
</dbReference>
<dbReference type="GO" id="GO:0004386">
    <property type="term" value="F:helicase activity"/>
    <property type="evidence" value="ECO:0007669"/>
    <property type="project" value="UniProtKB-KW"/>
</dbReference>
<dbReference type="PANTHER" id="PTHR45626">
    <property type="entry name" value="TRANSCRIPTION TERMINATION FACTOR 2-RELATED"/>
    <property type="match status" value="1"/>
</dbReference>
<dbReference type="AlphaFoldDB" id="E5QZ70"/>
<feature type="compositionally biased region" description="Basic and acidic residues" evidence="7">
    <location>
        <begin position="177"/>
        <end position="187"/>
    </location>
</feature>
<dbReference type="CDD" id="cd18008">
    <property type="entry name" value="DEXDc_SHPRH-like"/>
    <property type="match status" value="1"/>
</dbReference>
<evidence type="ECO:0000259" key="10">
    <source>
        <dbReference type="PROSITE" id="PS51194"/>
    </source>
</evidence>
<evidence type="ECO:0000313" key="12">
    <source>
        <dbReference type="Proteomes" id="UP000002669"/>
    </source>
</evidence>
<dbReference type="Pfam" id="PF13923">
    <property type="entry name" value="zf-C3HC4_2"/>
    <property type="match status" value="1"/>
</dbReference>
<dbReference type="Gene3D" id="3.30.40.10">
    <property type="entry name" value="Zinc/RING finger domain, C3HC4 (zinc finger)"/>
    <property type="match status" value="1"/>
</dbReference>
<feature type="compositionally biased region" description="Acidic residues" evidence="7">
    <location>
        <begin position="932"/>
        <end position="944"/>
    </location>
</feature>
<dbReference type="GO" id="GO:0000724">
    <property type="term" value="P:double-strand break repair via homologous recombination"/>
    <property type="evidence" value="ECO:0007669"/>
    <property type="project" value="TreeGrafter"/>
</dbReference>
<proteinExistence type="inferred from homology"/>
<organism evidence="12">
    <name type="scientific">Arthroderma gypseum (strain ATCC MYA-4604 / CBS 118893)</name>
    <name type="common">Microsporum gypseum</name>
    <dbReference type="NCBI Taxonomy" id="535722"/>
    <lineage>
        <taxon>Eukaryota</taxon>
        <taxon>Fungi</taxon>
        <taxon>Dikarya</taxon>
        <taxon>Ascomycota</taxon>
        <taxon>Pezizomycotina</taxon>
        <taxon>Eurotiomycetes</taxon>
        <taxon>Eurotiomycetidae</taxon>
        <taxon>Onygenales</taxon>
        <taxon>Arthrodermataceae</taxon>
        <taxon>Nannizzia</taxon>
    </lineage>
</organism>
<dbReference type="Proteomes" id="UP000002669">
    <property type="component" value="Unassembled WGS sequence"/>
</dbReference>
<feature type="domain" description="Helicase C-terminal" evidence="10">
    <location>
        <begin position="1007"/>
        <end position="1167"/>
    </location>
</feature>
<evidence type="ECO:0000256" key="2">
    <source>
        <dbReference type="ARBA" id="ARBA00022741"/>
    </source>
</evidence>
<dbReference type="FunFam" id="3.40.50.300:FF:002380">
    <property type="entry name" value="SWI/SNF family DNA-dependent ATPase, putative"/>
    <property type="match status" value="1"/>
</dbReference>
<dbReference type="GO" id="GO:0005737">
    <property type="term" value="C:cytoplasm"/>
    <property type="evidence" value="ECO:0007669"/>
    <property type="project" value="TreeGrafter"/>
</dbReference>
<dbReference type="Pfam" id="PF00271">
    <property type="entry name" value="Helicase_C"/>
    <property type="match status" value="1"/>
</dbReference>
<evidence type="ECO:0000259" key="9">
    <source>
        <dbReference type="PROSITE" id="PS51192"/>
    </source>
</evidence>
<evidence type="ECO:0000256" key="1">
    <source>
        <dbReference type="ARBA" id="ARBA00007025"/>
    </source>
</evidence>
<dbReference type="InterPro" id="IPR038718">
    <property type="entry name" value="SNF2-like_sf"/>
</dbReference>
<evidence type="ECO:0000313" key="11">
    <source>
        <dbReference type="EMBL" id="EFQ97302.1"/>
    </source>
</evidence>
<protein>
    <submittedName>
        <fullName evidence="11">ATP-dependent helicase RIS1</fullName>
    </submittedName>
</protein>
<dbReference type="InterPro" id="IPR000330">
    <property type="entry name" value="SNF2_N"/>
</dbReference>
<dbReference type="SUPFAM" id="SSF57850">
    <property type="entry name" value="RING/U-box"/>
    <property type="match status" value="1"/>
</dbReference>
<evidence type="ECO:0000259" key="8">
    <source>
        <dbReference type="PROSITE" id="PS50089"/>
    </source>
</evidence>